<dbReference type="RefSeq" id="WP_251221488.1">
    <property type="nucleotide sequence ID" value="NZ_JAMBOL010000001.1"/>
</dbReference>
<evidence type="ECO:0000313" key="2">
    <source>
        <dbReference type="EMBL" id="MCM3712615.1"/>
    </source>
</evidence>
<feature type="compositionally biased region" description="Basic and acidic residues" evidence="1">
    <location>
        <begin position="33"/>
        <end position="55"/>
    </location>
</feature>
<dbReference type="Proteomes" id="UP001139179">
    <property type="component" value="Unassembled WGS sequence"/>
</dbReference>
<accession>A0A9X2DM37</accession>
<comment type="caution">
    <text evidence="2">The sequence shown here is derived from an EMBL/GenBank/DDBJ whole genome shotgun (WGS) entry which is preliminary data.</text>
</comment>
<evidence type="ECO:0000313" key="3">
    <source>
        <dbReference type="Proteomes" id="UP001139179"/>
    </source>
</evidence>
<feature type="region of interest" description="Disordered" evidence="1">
    <location>
        <begin position="26"/>
        <end position="55"/>
    </location>
</feature>
<gene>
    <name evidence="2" type="ORF">M3202_00840</name>
</gene>
<name>A0A9X2DM37_9BACI</name>
<evidence type="ECO:0000256" key="1">
    <source>
        <dbReference type="SAM" id="MobiDB-lite"/>
    </source>
</evidence>
<dbReference type="AlphaFoldDB" id="A0A9X2DM37"/>
<sequence length="55" mass="6199">MADKKDSQHEGRDKYFVDVDRMINEGLGGGTVNDHHAGKIEQARDFKEEDPPGEQ</sequence>
<organism evidence="2 3">
    <name type="scientific">Halalkalibacter oceani</name>
    <dbReference type="NCBI Taxonomy" id="1653776"/>
    <lineage>
        <taxon>Bacteria</taxon>
        <taxon>Bacillati</taxon>
        <taxon>Bacillota</taxon>
        <taxon>Bacilli</taxon>
        <taxon>Bacillales</taxon>
        <taxon>Bacillaceae</taxon>
        <taxon>Halalkalibacter</taxon>
    </lineage>
</organism>
<keyword evidence="3" id="KW-1185">Reference proteome</keyword>
<dbReference type="EMBL" id="JAMBOL010000001">
    <property type="protein sequence ID" value="MCM3712615.1"/>
    <property type="molecule type" value="Genomic_DNA"/>
</dbReference>
<reference evidence="2" key="1">
    <citation type="submission" date="2022-05" db="EMBL/GenBank/DDBJ databases">
        <title>Comparative Genomics of Spacecraft Associated Microbes.</title>
        <authorList>
            <person name="Tran M.T."/>
            <person name="Wright A."/>
            <person name="Seuylemezian A."/>
            <person name="Eisen J."/>
            <person name="Coil D."/>
        </authorList>
    </citation>
    <scope>NUCLEOTIDE SEQUENCE</scope>
    <source>
        <strain evidence="2">214.1.1</strain>
    </source>
</reference>
<proteinExistence type="predicted"/>
<protein>
    <submittedName>
        <fullName evidence="2">Uncharacterized protein</fullName>
    </submittedName>
</protein>